<dbReference type="RefSeq" id="WP_096483511.1">
    <property type="nucleotide sequence ID" value="NZ_BPQV01000011.1"/>
</dbReference>
<feature type="region of interest" description="Disordered" evidence="1">
    <location>
        <begin position="500"/>
        <end position="522"/>
    </location>
</feature>
<name>A0ABQ4TE11_METOR</name>
<gene>
    <name evidence="2" type="ORF">LKMONMHP_3638</name>
</gene>
<accession>A0ABQ4TE11</accession>
<evidence type="ECO:0000313" key="2">
    <source>
        <dbReference type="EMBL" id="GJE28764.1"/>
    </source>
</evidence>
<sequence length="753" mass="76724">MSDDMATTIPWRIWNFEDRPLHLLCGSRQDLGKGIATLPSFGRFALADEHSHYRGLVGLPKGLGDPDLAGLRSAVWAIVRLDAGDAAEALFADDGSFEGLHFRSGFVVHRGGRRSALDLLTRLGCDPAGWAGGLLRFSGADGVAVAGADGFAEAGDEALAFAGPRGEARCGRSGLARAGAGGTAEGGDRALAVVDRLGSARCGTCGLAVARSDAVAAAGADGVAVALGRDCVVEAGWGGAAIAAGPVRLIRVGRSGIGIVRASAKAIAVDEDGLCLHPQPLARYTLVRLGRGAVLLYGVQDGGPLRQLVGGSDCAPDGGTFVFRDGSWYPAAWEIDIYALDPDRGWAVTDEGAEASRRPAAPDLRAPPQDQPWWRVAAYHDPASRCTERWPAPGDTVVLTRPVPDAAQDEEGRVARDWTGLPWGRGDLSLPEGSTCMLVRIETPSEADERGAVSCRGGDILYHGNLRGAVAALVAMGADPEGMGLDIALAGEGGVARVNPGRNPAGGSPMASQGVMEEDETDPDNWADVPMLTGDPARPMRPSLAVAGPAGIAICAGEAHAGADGVAWALDRGSARVLGCGIAVGAFGQAVAGSDGIAWIRDPTGRWGPLGRRSLGVPPQAEVGSRGLAVCAAPGGRATAAAAGIAVVAEGGSATCGALGLAVCLRSGGLASAGRDAVAVAARGNVCGLTGALLVARDETGRWVHGRVGEDGIAESVPYVAAGGRFLPRVVVLPRAARRGGSDRSGATRRRRS</sequence>
<dbReference type="EMBL" id="BPQV01000011">
    <property type="protein sequence ID" value="GJE28764.1"/>
    <property type="molecule type" value="Genomic_DNA"/>
</dbReference>
<evidence type="ECO:0000313" key="3">
    <source>
        <dbReference type="Proteomes" id="UP001055156"/>
    </source>
</evidence>
<evidence type="ECO:0000256" key="1">
    <source>
        <dbReference type="SAM" id="MobiDB-lite"/>
    </source>
</evidence>
<reference evidence="2" key="1">
    <citation type="journal article" date="2021" name="Front. Microbiol.">
        <title>Comprehensive Comparative Genomics and Phenotyping of Methylobacterium Species.</title>
        <authorList>
            <person name="Alessa O."/>
            <person name="Ogura Y."/>
            <person name="Fujitani Y."/>
            <person name="Takami H."/>
            <person name="Hayashi T."/>
            <person name="Sahin N."/>
            <person name="Tani A."/>
        </authorList>
    </citation>
    <scope>NUCLEOTIDE SEQUENCE</scope>
    <source>
        <strain evidence="2">NBRC 15689</strain>
    </source>
</reference>
<comment type="caution">
    <text evidence="2">The sequence shown here is derived from an EMBL/GenBank/DDBJ whole genome shotgun (WGS) entry which is preliminary data.</text>
</comment>
<organism evidence="2 3">
    <name type="scientific">Methylobacterium organophilum</name>
    <dbReference type="NCBI Taxonomy" id="410"/>
    <lineage>
        <taxon>Bacteria</taxon>
        <taxon>Pseudomonadati</taxon>
        <taxon>Pseudomonadota</taxon>
        <taxon>Alphaproteobacteria</taxon>
        <taxon>Hyphomicrobiales</taxon>
        <taxon>Methylobacteriaceae</taxon>
        <taxon>Methylobacterium</taxon>
    </lineage>
</organism>
<keyword evidence="3" id="KW-1185">Reference proteome</keyword>
<dbReference type="Proteomes" id="UP001055156">
    <property type="component" value="Unassembled WGS sequence"/>
</dbReference>
<reference evidence="2" key="2">
    <citation type="submission" date="2021-08" db="EMBL/GenBank/DDBJ databases">
        <authorList>
            <person name="Tani A."/>
            <person name="Ola A."/>
            <person name="Ogura Y."/>
            <person name="Katsura K."/>
            <person name="Hayashi T."/>
        </authorList>
    </citation>
    <scope>NUCLEOTIDE SEQUENCE</scope>
    <source>
        <strain evidence="2">NBRC 15689</strain>
    </source>
</reference>
<protein>
    <submittedName>
        <fullName evidence="2">Uncharacterized protein</fullName>
    </submittedName>
</protein>
<proteinExistence type="predicted"/>